<dbReference type="AlphaFoldDB" id="A0A4Y2SPZ7"/>
<dbReference type="EMBL" id="BGPR01023302">
    <property type="protein sequence ID" value="GBN90388.1"/>
    <property type="molecule type" value="Genomic_DNA"/>
</dbReference>
<gene>
    <name evidence="1" type="ORF">AVEN_210139_1</name>
</gene>
<evidence type="ECO:0000313" key="2">
    <source>
        <dbReference type="Proteomes" id="UP000499080"/>
    </source>
</evidence>
<reference evidence="1 2" key="1">
    <citation type="journal article" date="2019" name="Sci. Rep.">
        <title>Orb-weaving spider Araneus ventricosus genome elucidates the spidroin gene catalogue.</title>
        <authorList>
            <person name="Kono N."/>
            <person name="Nakamura H."/>
            <person name="Ohtoshi R."/>
            <person name="Moran D.A.P."/>
            <person name="Shinohara A."/>
            <person name="Yoshida Y."/>
            <person name="Fujiwara M."/>
            <person name="Mori M."/>
            <person name="Tomita M."/>
            <person name="Arakawa K."/>
        </authorList>
    </citation>
    <scope>NUCLEOTIDE SEQUENCE [LARGE SCALE GENOMIC DNA]</scope>
</reference>
<dbReference type="Proteomes" id="UP000499080">
    <property type="component" value="Unassembled WGS sequence"/>
</dbReference>
<proteinExistence type="predicted"/>
<evidence type="ECO:0000313" key="1">
    <source>
        <dbReference type="EMBL" id="GBN90388.1"/>
    </source>
</evidence>
<keyword evidence="2" id="KW-1185">Reference proteome</keyword>
<sequence>MRPGCLIQMDQVWDVAQGASDHYFKPNLIRLMLTSSVMEVVRRIRIQTDANSGRSLTKWDAAQGHPPGWFPSVNSTNGSQHPFYCKPTSTTRRRCSARCRLSGLQAGIPSATGATRPGRSSKWAGYQGGAAIHRFRRTEFGLLMLTSSMGVGCYKGDGSSANCGDQDVYPMTGVSSPGAKVIHATPNLLGVYVDQAVAGVGCLYWTICKLRDAR</sequence>
<organism evidence="1 2">
    <name type="scientific">Araneus ventricosus</name>
    <name type="common">Orbweaver spider</name>
    <name type="synonym">Epeira ventricosa</name>
    <dbReference type="NCBI Taxonomy" id="182803"/>
    <lineage>
        <taxon>Eukaryota</taxon>
        <taxon>Metazoa</taxon>
        <taxon>Ecdysozoa</taxon>
        <taxon>Arthropoda</taxon>
        <taxon>Chelicerata</taxon>
        <taxon>Arachnida</taxon>
        <taxon>Araneae</taxon>
        <taxon>Araneomorphae</taxon>
        <taxon>Entelegynae</taxon>
        <taxon>Araneoidea</taxon>
        <taxon>Araneidae</taxon>
        <taxon>Araneus</taxon>
    </lineage>
</organism>
<protein>
    <submittedName>
        <fullName evidence="1">Uncharacterized protein</fullName>
    </submittedName>
</protein>
<comment type="caution">
    <text evidence="1">The sequence shown here is derived from an EMBL/GenBank/DDBJ whole genome shotgun (WGS) entry which is preliminary data.</text>
</comment>
<accession>A0A4Y2SPZ7</accession>
<name>A0A4Y2SPZ7_ARAVE</name>